<evidence type="ECO:0000313" key="1">
    <source>
        <dbReference type="EMBL" id="KAI7983124.1"/>
    </source>
</evidence>
<accession>A0ACC0F3E3</accession>
<name>A0ACC0F3E3_9ERIC</name>
<comment type="caution">
    <text evidence="1">The sequence shown here is derived from an EMBL/GenBank/DDBJ whole genome shotgun (WGS) entry which is preliminary data.</text>
</comment>
<sequence>MALLHPDLQGGSFMGQTVPKDMWMGSHLLFIDILDTMGLLMKKLRGNKVTKRERRKIERTLADIASLIPITILMLLPCWTTEKVEYEMDMVESAVKSLRSLRALMPAKERHER</sequence>
<gene>
    <name evidence="1" type="ORF">LOK49_LG15G02022</name>
</gene>
<dbReference type="EMBL" id="CM045768">
    <property type="protein sequence ID" value="KAI7983124.1"/>
    <property type="molecule type" value="Genomic_DNA"/>
</dbReference>
<keyword evidence="2" id="KW-1185">Reference proteome</keyword>
<protein>
    <submittedName>
        <fullName evidence="1">Mitochondrial proton/calcium exchanger protein</fullName>
    </submittedName>
</protein>
<evidence type="ECO:0000313" key="2">
    <source>
        <dbReference type="Proteomes" id="UP001060215"/>
    </source>
</evidence>
<reference evidence="1 2" key="1">
    <citation type="journal article" date="2022" name="Plant J.">
        <title>Chromosome-level genome of Camellia lanceoleosa provides a valuable resource for understanding genome evolution and self-incompatibility.</title>
        <authorList>
            <person name="Gong W."/>
            <person name="Xiao S."/>
            <person name="Wang L."/>
            <person name="Liao Z."/>
            <person name="Chang Y."/>
            <person name="Mo W."/>
            <person name="Hu G."/>
            <person name="Li W."/>
            <person name="Zhao G."/>
            <person name="Zhu H."/>
            <person name="Hu X."/>
            <person name="Ji K."/>
            <person name="Xiang X."/>
            <person name="Song Q."/>
            <person name="Yuan D."/>
            <person name="Jin S."/>
            <person name="Zhang L."/>
        </authorList>
    </citation>
    <scope>NUCLEOTIDE SEQUENCE [LARGE SCALE GENOMIC DNA]</scope>
    <source>
        <strain evidence="1">SQ_2022a</strain>
    </source>
</reference>
<organism evidence="1 2">
    <name type="scientific">Camellia lanceoleosa</name>
    <dbReference type="NCBI Taxonomy" id="1840588"/>
    <lineage>
        <taxon>Eukaryota</taxon>
        <taxon>Viridiplantae</taxon>
        <taxon>Streptophyta</taxon>
        <taxon>Embryophyta</taxon>
        <taxon>Tracheophyta</taxon>
        <taxon>Spermatophyta</taxon>
        <taxon>Magnoliopsida</taxon>
        <taxon>eudicotyledons</taxon>
        <taxon>Gunneridae</taxon>
        <taxon>Pentapetalae</taxon>
        <taxon>asterids</taxon>
        <taxon>Ericales</taxon>
        <taxon>Theaceae</taxon>
        <taxon>Camellia</taxon>
    </lineage>
</organism>
<dbReference type="Proteomes" id="UP001060215">
    <property type="component" value="Chromosome 11"/>
</dbReference>
<proteinExistence type="predicted"/>